<dbReference type="PANTHER" id="PTHR41307">
    <property type="entry name" value="MEMBRANE PROTEIN-RELATED"/>
    <property type="match status" value="1"/>
</dbReference>
<feature type="coiled-coil region" evidence="1">
    <location>
        <begin position="1"/>
        <end position="28"/>
    </location>
</feature>
<evidence type="ECO:0000256" key="2">
    <source>
        <dbReference type="SAM" id="Phobius"/>
    </source>
</evidence>
<feature type="transmembrane region" description="Helical" evidence="2">
    <location>
        <begin position="198"/>
        <end position="218"/>
    </location>
</feature>
<dbReference type="AlphaFoldDB" id="A0A0R2CPB1"/>
<keyword evidence="2" id="KW-0812">Transmembrane</keyword>
<dbReference type="OrthoDB" id="1655249at2"/>
<comment type="caution">
    <text evidence="3">The sequence shown here is derived from an EMBL/GenBank/DDBJ whole genome shotgun (WGS) entry which is preliminary data.</text>
</comment>
<reference evidence="3 4" key="1">
    <citation type="journal article" date="2015" name="Genome Announc.">
        <title>Expanding the biotechnology potential of lactobacilli through comparative genomics of 213 strains and associated genera.</title>
        <authorList>
            <person name="Sun Z."/>
            <person name="Harris H.M."/>
            <person name="McCann A."/>
            <person name="Guo C."/>
            <person name="Argimon S."/>
            <person name="Zhang W."/>
            <person name="Yang X."/>
            <person name="Jeffery I.B."/>
            <person name="Cooney J.C."/>
            <person name="Kagawa T.F."/>
            <person name="Liu W."/>
            <person name="Song Y."/>
            <person name="Salvetti E."/>
            <person name="Wrobel A."/>
            <person name="Rasinkangas P."/>
            <person name="Parkhill J."/>
            <person name="Rea M.C."/>
            <person name="O'Sullivan O."/>
            <person name="Ritari J."/>
            <person name="Douillard F.P."/>
            <person name="Paul Ross R."/>
            <person name="Yang R."/>
            <person name="Briner A.E."/>
            <person name="Felis G.E."/>
            <person name="de Vos W.M."/>
            <person name="Barrangou R."/>
            <person name="Klaenhammer T.R."/>
            <person name="Caufield P.W."/>
            <person name="Cui Y."/>
            <person name="Zhang H."/>
            <person name="O'Toole P.W."/>
        </authorList>
    </citation>
    <scope>NUCLEOTIDE SEQUENCE [LARGE SCALE GENOMIC DNA]</scope>
    <source>
        <strain evidence="3 4">DSM 21116</strain>
    </source>
</reference>
<feature type="transmembrane region" description="Helical" evidence="2">
    <location>
        <begin position="225"/>
        <end position="244"/>
    </location>
</feature>
<proteinExistence type="predicted"/>
<evidence type="ECO:0000313" key="3">
    <source>
        <dbReference type="EMBL" id="KRM90108.1"/>
    </source>
</evidence>
<evidence type="ECO:0008006" key="5">
    <source>
        <dbReference type="Google" id="ProtNLM"/>
    </source>
</evidence>
<dbReference type="STRING" id="1423729.FC80_GL001445"/>
<feature type="transmembrane region" description="Helical" evidence="2">
    <location>
        <begin position="256"/>
        <end position="279"/>
    </location>
</feature>
<accession>A0A0R2CPB1</accession>
<gene>
    <name evidence="3" type="ORF">FC80_GL001445</name>
</gene>
<name>A0A0R2CPB1_9LACO</name>
<dbReference type="Proteomes" id="UP000051131">
    <property type="component" value="Unassembled WGS sequence"/>
</dbReference>
<feature type="transmembrane region" description="Helical" evidence="2">
    <location>
        <begin position="168"/>
        <end position="192"/>
    </location>
</feature>
<dbReference type="EMBL" id="AYZE01000016">
    <property type="protein sequence ID" value="KRM90108.1"/>
    <property type="molecule type" value="Genomic_DNA"/>
</dbReference>
<dbReference type="Gene3D" id="1.10.1900.10">
    <property type="entry name" value="c-terminal domain of poly(a) binding protein"/>
    <property type="match status" value="1"/>
</dbReference>
<dbReference type="SUPFAM" id="SSF158560">
    <property type="entry name" value="BH3980-like"/>
    <property type="match status" value="1"/>
</dbReference>
<keyword evidence="1" id="KW-0175">Coiled coil</keyword>
<dbReference type="RefSeq" id="WP_057829663.1">
    <property type="nucleotide sequence ID" value="NZ_AYZE01000016.1"/>
</dbReference>
<keyword evidence="2" id="KW-1133">Transmembrane helix</keyword>
<evidence type="ECO:0000256" key="1">
    <source>
        <dbReference type="SAM" id="Coils"/>
    </source>
</evidence>
<feature type="transmembrane region" description="Helical" evidence="2">
    <location>
        <begin position="130"/>
        <end position="148"/>
    </location>
</feature>
<keyword evidence="4" id="KW-1185">Reference proteome</keyword>
<keyword evidence="2" id="KW-0472">Membrane</keyword>
<dbReference type="PATRIC" id="fig|1423729.3.peg.1467"/>
<feature type="transmembrane region" description="Helical" evidence="2">
    <location>
        <begin position="97"/>
        <end position="118"/>
    </location>
</feature>
<evidence type="ECO:0000313" key="4">
    <source>
        <dbReference type="Proteomes" id="UP000051131"/>
    </source>
</evidence>
<sequence>MNTKDQRTKEYRDKLNEIEKKLKGENRNFFKDLRDYLVTSSFFYDEEDVTEQTYNVCLDLLDAQENGQNAEEFFGKNSRKLADSMIKNFKHASFKDSLYFILLPIGIYWIVTFIGDFVTPGALRINLLEYFLVAVLSLVICPFIFWVIHKSVYLSENNPVRKSKVIQYLLGTIFFACVIGLFLLINILTPAVGVIKLVFPYDTLFILVIAAIFIGWILIKKEQALYSIIPYIILMLLGGVLQRTPVMHKLLGDNNVKFLIVGAVILGFLIDVIWGRVILKKLTKEEK</sequence>
<protein>
    <recommendedName>
        <fullName evidence="5">Integral membrane protein</fullName>
    </recommendedName>
</protein>
<organism evidence="3 4">
    <name type="scientific">Liquorilactobacillus cacaonum DSM 21116</name>
    <dbReference type="NCBI Taxonomy" id="1423729"/>
    <lineage>
        <taxon>Bacteria</taxon>
        <taxon>Bacillati</taxon>
        <taxon>Bacillota</taxon>
        <taxon>Bacilli</taxon>
        <taxon>Lactobacillales</taxon>
        <taxon>Lactobacillaceae</taxon>
        <taxon>Liquorilactobacillus</taxon>
    </lineage>
</organism>
<dbReference type="PANTHER" id="PTHR41307:SF1">
    <property type="entry name" value="MEMBRANE PROTEIN"/>
    <property type="match status" value="1"/>
</dbReference>